<organism evidence="1 2">
    <name type="scientific">Paramicrosporidium saccamoebae</name>
    <dbReference type="NCBI Taxonomy" id="1246581"/>
    <lineage>
        <taxon>Eukaryota</taxon>
        <taxon>Fungi</taxon>
        <taxon>Fungi incertae sedis</taxon>
        <taxon>Cryptomycota</taxon>
        <taxon>Cryptomycota incertae sedis</taxon>
        <taxon>Paramicrosporidium</taxon>
    </lineage>
</organism>
<protein>
    <submittedName>
        <fullName evidence="1">Uncharacterized protein</fullName>
    </submittedName>
</protein>
<name>A0A2H9TFU1_9FUNG</name>
<dbReference type="EMBL" id="MTSL01000220">
    <property type="protein sequence ID" value="PJF16460.1"/>
    <property type="molecule type" value="Genomic_DNA"/>
</dbReference>
<dbReference type="AlphaFoldDB" id="A0A2H9TFU1"/>
<proteinExistence type="predicted"/>
<dbReference type="Proteomes" id="UP000240830">
    <property type="component" value="Unassembled WGS sequence"/>
</dbReference>
<accession>A0A2H9TFU1</accession>
<reference evidence="1 2" key="1">
    <citation type="submission" date="2016-10" db="EMBL/GenBank/DDBJ databases">
        <title>The genome of Paramicrosporidium saccamoebae is the missing link in understanding Cryptomycota and Microsporidia evolution.</title>
        <authorList>
            <person name="Quandt C.A."/>
            <person name="Beaudet D."/>
            <person name="Corsaro D."/>
            <person name="Michel R."/>
            <person name="Corradi N."/>
            <person name="James T."/>
        </authorList>
    </citation>
    <scope>NUCLEOTIDE SEQUENCE [LARGE SCALE GENOMIC DNA]</scope>
    <source>
        <strain evidence="1 2">KSL3</strain>
    </source>
</reference>
<comment type="caution">
    <text evidence="1">The sequence shown here is derived from an EMBL/GenBank/DDBJ whole genome shotgun (WGS) entry which is preliminary data.</text>
</comment>
<evidence type="ECO:0000313" key="2">
    <source>
        <dbReference type="Proteomes" id="UP000240830"/>
    </source>
</evidence>
<sequence length="881" mass="99976">MFTLQLLPVVACLQLTTRPSELCQRLSSESLRSLFQSVSVAPMHVAEFAKLLSTRYYPLQAEYERIVESSERCAELAEVDAPHHASILSIGKLGFNSVLVSNVLSEEKLKEYQGGIATENFEPSLFHSFPIRLRLVKSIVRNAPASIECTDWQQSLLSGLQEEEKAKMIAEAWDVIDFKHLVPLLFEMDRLEEWSPYMILPPMPPHSWNLGFLRLLHLVNALKWHIGNDKIQGKALSIMTLIKNGQKGLASIDRSMGKGAILEEWLTCEHGKKRECYSPWKKIVEMVKHTARLYPELAGNQIVALVQLAFRTKSNDTPPSPFAIEWALEQLKINSLYPAVADELEGCIKDRSLTSRRLSLEKWLFSVRLILDRRSRFCRAELLPGSVLPLETLATILDSWADRVVLNLMLRVPARMHDKLYPTRNLQDLVEQAMLVLQSSDRLFKIAYRGAIGKRGFVPARFTKEQRKVLLDIMIARFPESVADYGWQQSLLEGMNRDERVMLLARYLDLIEIGHFIKMGVPLMKKSSEAFIQHLSQEQDPLRATAKIMKICNVLRRVSPESREVMSIVLSAALTALEAQLPGSMVASMRADDVLAEQLDNILMSLEHLIADHDSAFVIDAAADTVILSSIVNLTILKLLIDKARLLCQPKLEMLLRWIFLLPNGEERSMAWALAVSGEIAREDYSPRDVSFKQWALSMRSLAIESRRFYTPLRVPSNGIIAPVVGMFLAAEISPKKVYLNELLSSPVRISNTRLSAHSVPSLIFLHMCYVFSPKGLFKQTDEKQLCWALDDTSNVYLFAKSLLRYLVLGMRVNMSAFPSSGSGKLYDLLYEGFLPRICNQHDLKANKTLAKDLAGLFSFSLELPFRKFGWEEIYRRLNIS</sequence>
<gene>
    <name evidence="1" type="ORF">PSACC_03724</name>
</gene>
<evidence type="ECO:0000313" key="1">
    <source>
        <dbReference type="EMBL" id="PJF16460.1"/>
    </source>
</evidence>
<keyword evidence="2" id="KW-1185">Reference proteome</keyword>